<organism evidence="4 5">
    <name type="scientific">Drosophila guanche</name>
    <name type="common">Fruit fly</name>
    <dbReference type="NCBI Taxonomy" id="7266"/>
    <lineage>
        <taxon>Eukaryota</taxon>
        <taxon>Metazoa</taxon>
        <taxon>Ecdysozoa</taxon>
        <taxon>Arthropoda</taxon>
        <taxon>Hexapoda</taxon>
        <taxon>Insecta</taxon>
        <taxon>Pterygota</taxon>
        <taxon>Neoptera</taxon>
        <taxon>Endopterygota</taxon>
        <taxon>Diptera</taxon>
        <taxon>Brachycera</taxon>
        <taxon>Muscomorpha</taxon>
        <taxon>Ephydroidea</taxon>
        <taxon>Drosophilidae</taxon>
        <taxon>Drosophila</taxon>
        <taxon>Sophophora</taxon>
    </lineage>
</organism>
<keyword evidence="1 3" id="KW-0479">Metal-binding</keyword>
<dbReference type="SUPFAM" id="SSF57802">
    <property type="entry name" value="Rubredoxin-like"/>
    <property type="match status" value="1"/>
</dbReference>
<dbReference type="OrthoDB" id="10249250at2759"/>
<dbReference type="STRING" id="7266.A0A3B0JJD5"/>
<dbReference type="GO" id="GO:0006123">
    <property type="term" value="P:mitochondrial electron transport, cytochrome c to oxygen"/>
    <property type="evidence" value="ECO:0007669"/>
    <property type="project" value="InterPro"/>
</dbReference>
<dbReference type="GO" id="GO:0046872">
    <property type="term" value="F:metal ion binding"/>
    <property type="evidence" value="ECO:0007669"/>
    <property type="project" value="UniProtKB-KW"/>
</dbReference>
<name>A0A3B0JJD5_DROGU</name>
<reference evidence="5" key="1">
    <citation type="submission" date="2018-01" db="EMBL/GenBank/DDBJ databases">
        <authorList>
            <person name="Alioto T."/>
            <person name="Alioto T."/>
        </authorList>
    </citation>
    <scope>NUCLEOTIDE SEQUENCE [LARGE SCALE GENOMIC DNA]</scope>
</reference>
<dbReference type="AlphaFoldDB" id="A0A3B0JJD5"/>
<evidence type="ECO:0000256" key="1">
    <source>
        <dbReference type="ARBA" id="ARBA00022723"/>
    </source>
</evidence>
<proteinExistence type="predicted"/>
<dbReference type="GO" id="GO:0005740">
    <property type="term" value="C:mitochondrial envelope"/>
    <property type="evidence" value="ECO:0007669"/>
    <property type="project" value="InterPro"/>
</dbReference>
<dbReference type="PROSITE" id="PS51359">
    <property type="entry name" value="COX5B_2"/>
    <property type="match status" value="1"/>
</dbReference>
<dbReference type="Gene3D" id="2.60.11.10">
    <property type="entry name" value="Cytochrome c oxidase, subunit Vb"/>
    <property type="match status" value="1"/>
</dbReference>
<evidence type="ECO:0000313" key="5">
    <source>
        <dbReference type="Proteomes" id="UP000268350"/>
    </source>
</evidence>
<dbReference type="PANTHER" id="PTHR10122">
    <property type="entry name" value="CYTOCHROME C OXIDASE SUBUNIT 5B, MITOCHONDRIAL"/>
    <property type="match status" value="1"/>
</dbReference>
<dbReference type="OMA" id="RSAKWMW"/>
<keyword evidence="5" id="KW-1185">Reference proteome</keyword>
<dbReference type="Proteomes" id="UP000268350">
    <property type="component" value="Unassembled WGS sequence"/>
</dbReference>
<feature type="binding site" evidence="3">
    <location>
        <position position="120"/>
    </location>
    <ligand>
        <name>Zn(2+)</name>
        <dbReference type="ChEBI" id="CHEBI:29105"/>
    </ligand>
</feature>
<dbReference type="GO" id="GO:0045277">
    <property type="term" value="C:respiratory chain complex IV"/>
    <property type="evidence" value="ECO:0007669"/>
    <property type="project" value="InterPro"/>
</dbReference>
<dbReference type="CDD" id="cd00924">
    <property type="entry name" value="Cyt_c_Oxidase_Vb"/>
    <property type="match status" value="1"/>
</dbReference>
<dbReference type="EMBL" id="OUUW01000006">
    <property type="protein sequence ID" value="SPP82345.1"/>
    <property type="molecule type" value="Genomic_DNA"/>
</dbReference>
<evidence type="ECO:0000256" key="2">
    <source>
        <dbReference type="ARBA" id="ARBA00022833"/>
    </source>
</evidence>
<evidence type="ECO:0000256" key="3">
    <source>
        <dbReference type="PIRSR" id="PIRSR602124-1"/>
    </source>
</evidence>
<protein>
    <submittedName>
        <fullName evidence="4">Blast:Cytochrome c oxidase subunit 5B, mitochondrial</fullName>
    </submittedName>
</protein>
<dbReference type="InterPro" id="IPR002124">
    <property type="entry name" value="Cyt_c_oxidase_su5b"/>
</dbReference>
<gene>
    <name evidence="4" type="ORF">DGUA_6G014187</name>
</gene>
<feature type="binding site" evidence="3">
    <location>
        <position position="139"/>
    </location>
    <ligand>
        <name>Zn(2+)</name>
        <dbReference type="ChEBI" id="CHEBI:29105"/>
    </ligand>
</feature>
<feature type="binding site" evidence="3">
    <location>
        <position position="141"/>
    </location>
    <ligand>
        <name>Zn(2+)</name>
        <dbReference type="ChEBI" id="CHEBI:29105"/>
    </ligand>
</feature>
<dbReference type="PANTHER" id="PTHR10122:SF0">
    <property type="entry name" value="CYTOCHROME C OXIDASE SUBUNIT 5B, ISOFORM A-RELATED"/>
    <property type="match status" value="1"/>
</dbReference>
<dbReference type="InterPro" id="IPR036972">
    <property type="entry name" value="Cyt_c_oxidase_su5b_sf"/>
</dbReference>
<accession>A0A3B0JJD5</accession>
<feature type="binding site" evidence="3">
    <location>
        <position position="118"/>
    </location>
    <ligand>
        <name>Zn(2+)</name>
        <dbReference type="ChEBI" id="CHEBI:29105"/>
    </ligand>
</feature>
<keyword evidence="2 3" id="KW-0862">Zinc</keyword>
<sequence length="153" mass="17227">MSAYFARLFKAQAASKHRLISQLSQHKGKFSSLLRRMGLQKWAETASMKRQISTTPVRMAEMADDLELATGIAKREMLLKEQGCGDPWGLGKILKRGSGRLNDPTEIPSAFDGRLVGCLCLDDRFAKWMWLEKGAPKRCECGHYFVLKKVPPV</sequence>
<dbReference type="Pfam" id="PF01215">
    <property type="entry name" value="COX5B"/>
    <property type="match status" value="1"/>
</dbReference>
<evidence type="ECO:0000313" key="4">
    <source>
        <dbReference type="EMBL" id="SPP82345.1"/>
    </source>
</evidence>